<reference evidence="1 2" key="1">
    <citation type="submission" date="2023-05" db="EMBL/GenBank/DDBJ databases">
        <title>B98-5 Cell Line De Novo Hybrid Assembly: An Optical Mapping Approach.</title>
        <authorList>
            <person name="Kananen K."/>
            <person name="Auerbach J.A."/>
            <person name="Kautto E."/>
            <person name="Blachly J.S."/>
        </authorList>
    </citation>
    <scope>NUCLEOTIDE SEQUENCE [LARGE SCALE GENOMIC DNA]</scope>
    <source>
        <strain evidence="1">B95-8</strain>
        <tissue evidence="1">Cell line</tissue>
    </source>
</reference>
<evidence type="ECO:0000313" key="2">
    <source>
        <dbReference type="Proteomes" id="UP001266305"/>
    </source>
</evidence>
<accession>A0ABQ9WFB1</accession>
<dbReference type="Proteomes" id="UP001266305">
    <property type="component" value="Unassembled WGS sequence"/>
</dbReference>
<evidence type="ECO:0000313" key="1">
    <source>
        <dbReference type="EMBL" id="KAK2120344.1"/>
    </source>
</evidence>
<protein>
    <submittedName>
        <fullName evidence="1">Uncharacterized protein</fullName>
    </submittedName>
</protein>
<name>A0ABQ9WFB1_SAGOE</name>
<gene>
    <name evidence="1" type="ORF">P7K49_001730</name>
</gene>
<keyword evidence="2" id="KW-1185">Reference proteome</keyword>
<dbReference type="EMBL" id="JASSZA010000001">
    <property type="protein sequence ID" value="KAK2120344.1"/>
    <property type="molecule type" value="Genomic_DNA"/>
</dbReference>
<comment type="caution">
    <text evidence="1">The sequence shown here is derived from an EMBL/GenBank/DDBJ whole genome shotgun (WGS) entry which is preliminary data.</text>
</comment>
<proteinExistence type="predicted"/>
<sequence length="134" mass="14261">MSEVNPVLVSIFTRLDRVAVRFATESCVAFGTQLSSSQLQLSLRCDWCSLPLQGPFSEQKSDFLSDLRVGLVLGGQTSNPGPAVAGCPAQFSCLPAEIVAESQRSCFWCLPCRLGAGRLALPGGFQVGSVRLPV</sequence>
<organism evidence="1 2">
    <name type="scientific">Saguinus oedipus</name>
    <name type="common">Cotton-top tamarin</name>
    <name type="synonym">Oedipomidas oedipus</name>
    <dbReference type="NCBI Taxonomy" id="9490"/>
    <lineage>
        <taxon>Eukaryota</taxon>
        <taxon>Metazoa</taxon>
        <taxon>Chordata</taxon>
        <taxon>Craniata</taxon>
        <taxon>Vertebrata</taxon>
        <taxon>Euteleostomi</taxon>
        <taxon>Mammalia</taxon>
        <taxon>Eutheria</taxon>
        <taxon>Euarchontoglires</taxon>
        <taxon>Primates</taxon>
        <taxon>Haplorrhini</taxon>
        <taxon>Platyrrhini</taxon>
        <taxon>Cebidae</taxon>
        <taxon>Callitrichinae</taxon>
        <taxon>Saguinus</taxon>
    </lineage>
</organism>